<geneLocation type="plasmid" evidence="2">
    <name>1 dna</name>
</geneLocation>
<reference evidence="1 2" key="1">
    <citation type="submission" date="2019-06" db="EMBL/GenBank/DDBJ databases">
        <title>Nitrosomonas stercoris KYUHI-S whole genome shotgun sequence.</title>
        <authorList>
            <person name="Nakagawa T."/>
            <person name="Tsuchiya Y."/>
            <person name="Takahashi R."/>
        </authorList>
    </citation>
    <scope>NUCLEOTIDE SEQUENCE [LARGE SCALE GENOMIC DNA]</scope>
    <source>
        <strain evidence="1 2">KYUHI-S</strain>
        <plasmid evidence="2">1 dna</plasmid>
    </source>
</reference>
<keyword evidence="2" id="KW-1185">Reference proteome</keyword>
<keyword evidence="1" id="KW-0614">Plasmid</keyword>
<protein>
    <submittedName>
        <fullName evidence="1">Uncharacterized protein</fullName>
    </submittedName>
</protein>
<dbReference type="EMBL" id="AP019756">
    <property type="protein sequence ID" value="BBL35992.1"/>
    <property type="molecule type" value="Genomic_DNA"/>
</dbReference>
<accession>A0A4Y1YP73</accession>
<evidence type="ECO:0000313" key="2">
    <source>
        <dbReference type="Proteomes" id="UP000316473"/>
    </source>
</evidence>
<dbReference type="Pfam" id="PF21983">
    <property type="entry name" value="NikA-like"/>
    <property type="match status" value="1"/>
</dbReference>
<evidence type="ECO:0000313" key="1">
    <source>
        <dbReference type="EMBL" id="BBL35992.1"/>
    </source>
</evidence>
<gene>
    <name evidence="1" type="ORF">Nstercoris_02271</name>
</gene>
<proteinExistence type="predicted"/>
<dbReference type="AlphaFoldDB" id="A0A4Y1YP73"/>
<dbReference type="Proteomes" id="UP000316473">
    <property type="component" value="Plasmid plasmid 1"/>
</dbReference>
<dbReference type="InterPro" id="IPR053842">
    <property type="entry name" value="NikA-like"/>
</dbReference>
<sequence>MKADYASILNVRGANTTMKQKRASTKTAVVSFRIGNEAYDRLNQASAQAGVSTKVWLEEAILNNRTRIVQRVKPNADLRALATQINRMGNNLNQVAHTLNSAQLAGLLSRNECLHAIERLDHIRALLNETITYARQG</sequence>
<organism evidence="1 2">
    <name type="scientific">Nitrosomonas stercoris</name>
    <dbReference type="NCBI Taxonomy" id="1444684"/>
    <lineage>
        <taxon>Bacteria</taxon>
        <taxon>Pseudomonadati</taxon>
        <taxon>Pseudomonadota</taxon>
        <taxon>Betaproteobacteria</taxon>
        <taxon>Nitrosomonadales</taxon>
        <taxon>Nitrosomonadaceae</taxon>
        <taxon>Nitrosomonas</taxon>
    </lineage>
</organism>
<name>A0A4Y1YP73_9PROT</name>
<dbReference type="KEGG" id="nst:Nstercoris_02271"/>